<organism evidence="2 3">
    <name type="scientific">Rattus norvegicus</name>
    <name type="common">Rat</name>
    <dbReference type="NCBI Taxonomy" id="10116"/>
    <lineage>
        <taxon>Eukaryota</taxon>
        <taxon>Metazoa</taxon>
        <taxon>Chordata</taxon>
        <taxon>Craniata</taxon>
        <taxon>Vertebrata</taxon>
        <taxon>Euteleostomi</taxon>
        <taxon>Mammalia</taxon>
        <taxon>Eutheria</taxon>
        <taxon>Euarchontoglires</taxon>
        <taxon>Glires</taxon>
        <taxon>Rodentia</taxon>
        <taxon>Myomorpha</taxon>
        <taxon>Muroidea</taxon>
        <taxon>Muridae</taxon>
        <taxon>Murinae</taxon>
        <taxon>Rattus</taxon>
    </lineage>
</organism>
<protein>
    <submittedName>
        <fullName evidence="2">RCG48644</fullName>
    </submittedName>
</protein>
<gene>
    <name evidence="2" type="ORF">rCG_48644</name>
</gene>
<proteinExistence type="predicted"/>
<evidence type="ECO:0000313" key="3">
    <source>
        <dbReference type="Proteomes" id="UP000234681"/>
    </source>
</evidence>
<keyword evidence="1" id="KW-0472">Membrane</keyword>
<feature type="transmembrane region" description="Helical" evidence="1">
    <location>
        <begin position="12"/>
        <end position="31"/>
    </location>
</feature>
<dbReference type="EMBL" id="CH473960">
    <property type="protein sequence ID" value="EDM16987.1"/>
    <property type="molecule type" value="Genomic_DNA"/>
</dbReference>
<dbReference type="AlphaFoldDB" id="A6IFR1"/>
<evidence type="ECO:0000313" key="2">
    <source>
        <dbReference type="EMBL" id="EDM16987.1"/>
    </source>
</evidence>
<keyword evidence="1" id="KW-1133">Transmembrane helix</keyword>
<dbReference type="Proteomes" id="UP000234681">
    <property type="component" value="Chromosome 7"/>
</dbReference>
<reference evidence="2 3" key="1">
    <citation type="submission" date="2005-09" db="EMBL/GenBank/DDBJ databases">
        <authorList>
            <person name="Mural R.J."/>
            <person name="Li P.W."/>
            <person name="Adams M.D."/>
            <person name="Amanatides P.G."/>
            <person name="Baden-Tillson H."/>
            <person name="Barnstead M."/>
            <person name="Chin S.H."/>
            <person name="Dew I."/>
            <person name="Evans C.A."/>
            <person name="Ferriera S."/>
            <person name="Flanigan M."/>
            <person name="Fosler C."/>
            <person name="Glodek A."/>
            <person name="Gu Z."/>
            <person name="Holt R.A."/>
            <person name="Jennings D."/>
            <person name="Kraft C.L."/>
            <person name="Lu F."/>
            <person name="Nguyen T."/>
            <person name="Nusskern D.R."/>
            <person name="Pfannkoch C.M."/>
            <person name="Sitter C."/>
            <person name="Sutton G.G."/>
            <person name="Venter J.C."/>
            <person name="Wang Z."/>
            <person name="Woodage T."/>
            <person name="Zheng X.H."/>
            <person name="Zhong F."/>
        </authorList>
    </citation>
    <scope>NUCLEOTIDE SEQUENCE [LARGE SCALE GENOMIC DNA]</scope>
    <source>
        <strain>BN</strain>
        <strain evidence="3">Sprague-Dawley</strain>
    </source>
</reference>
<feature type="non-terminal residue" evidence="2">
    <location>
        <position position="49"/>
    </location>
</feature>
<accession>A6IFR1</accession>
<keyword evidence="1" id="KW-0812">Transmembrane</keyword>
<evidence type="ECO:0000256" key="1">
    <source>
        <dbReference type="SAM" id="Phobius"/>
    </source>
</evidence>
<name>A6IFR1_RAT</name>
<sequence length="49" mass="5153">MAGMQTGTKCLFSYRSFALALGSVLAAYMYWQSSGGSVLCDSNPSPPLS</sequence>